<evidence type="ECO:0000313" key="16">
    <source>
        <dbReference type="EMBL" id="SUU88932.1"/>
    </source>
</evidence>
<evidence type="ECO:0000256" key="10">
    <source>
        <dbReference type="ARBA" id="ARBA00023270"/>
    </source>
</evidence>
<keyword evidence="5 12" id="KW-0963">Cytoplasm</keyword>
<dbReference type="InterPro" id="IPR005263">
    <property type="entry name" value="DapA"/>
</dbReference>
<organism evidence="16 17">
    <name type="scientific">Aminobacter aminovorans</name>
    <name type="common">Chelatobacter heintzii</name>
    <dbReference type="NCBI Taxonomy" id="83263"/>
    <lineage>
        <taxon>Bacteria</taxon>
        <taxon>Pseudomonadati</taxon>
        <taxon>Pseudomonadota</taxon>
        <taxon>Alphaproteobacteria</taxon>
        <taxon>Hyphomicrobiales</taxon>
        <taxon>Phyllobacteriaceae</taxon>
        <taxon>Aminobacter</taxon>
    </lineage>
</organism>
<dbReference type="UniPathway" id="UPA00034">
    <property type="reaction ID" value="UER00017"/>
</dbReference>
<evidence type="ECO:0000256" key="13">
    <source>
        <dbReference type="PIRNR" id="PIRNR001365"/>
    </source>
</evidence>
<dbReference type="PRINTS" id="PR00146">
    <property type="entry name" value="DHPICSNTHASE"/>
</dbReference>
<evidence type="ECO:0000256" key="12">
    <source>
        <dbReference type="HAMAP-Rule" id="MF_00418"/>
    </source>
</evidence>
<feature type="binding site" evidence="12 15">
    <location>
        <position position="57"/>
    </location>
    <ligand>
        <name>pyruvate</name>
        <dbReference type="ChEBI" id="CHEBI:15361"/>
    </ligand>
</feature>
<dbReference type="HAMAP" id="MF_00418">
    <property type="entry name" value="DapA"/>
    <property type="match status" value="1"/>
</dbReference>
<comment type="pathway">
    <text evidence="2 12">Amino-acid biosynthesis; L-lysine biosynthesis via DAP pathway; (S)-tetrahydrodipicolinate from L-aspartate: step 3/4.</text>
</comment>
<comment type="caution">
    <text evidence="12">Was originally thought to be a dihydrodipicolinate synthase (DHDPS), catalyzing the condensation of (S)-aspartate-beta-semialdehyde [(S)-ASA] and pyruvate to dihydrodipicolinate (DHDP). However, it was shown in E.coli that the product of the enzymatic reaction is not dihydrodipicolinate but in fact (4S)-4-hydroxy-2,3,4,5-tetrahydro-(2S)-dipicolinic acid (HTPA), and that the consecutive dehydration reaction leading to DHDP is not spontaneous but catalyzed by DapB.</text>
</comment>
<keyword evidence="6 12" id="KW-0028">Amino-acid biosynthesis</keyword>
<keyword evidence="9 12" id="KW-0456">Lyase</keyword>
<dbReference type="InterPro" id="IPR013785">
    <property type="entry name" value="Aldolase_TIM"/>
</dbReference>
<dbReference type="EMBL" id="UFSM01000001">
    <property type="protein sequence ID" value="SUU88932.1"/>
    <property type="molecule type" value="Genomic_DNA"/>
</dbReference>
<dbReference type="InterPro" id="IPR002220">
    <property type="entry name" value="DapA-like"/>
</dbReference>
<evidence type="ECO:0000256" key="9">
    <source>
        <dbReference type="ARBA" id="ARBA00023239"/>
    </source>
</evidence>
<evidence type="ECO:0000256" key="2">
    <source>
        <dbReference type="ARBA" id="ARBA00005120"/>
    </source>
</evidence>
<comment type="subcellular location">
    <subcellularLocation>
        <location evidence="12">Cytoplasm</location>
    </subcellularLocation>
</comment>
<feature type="site" description="Part of a proton relay during catalysis" evidence="12">
    <location>
        <position position="119"/>
    </location>
</feature>
<keyword evidence="7 12" id="KW-0220">Diaminopimelate biosynthesis</keyword>
<dbReference type="EC" id="4.3.3.7" evidence="4 12"/>
<reference evidence="16 17" key="1">
    <citation type="submission" date="2018-06" db="EMBL/GenBank/DDBJ databases">
        <authorList>
            <consortium name="Pathogen Informatics"/>
            <person name="Doyle S."/>
        </authorList>
    </citation>
    <scope>NUCLEOTIDE SEQUENCE [LARGE SCALE GENOMIC DNA]</scope>
    <source>
        <strain evidence="16 17">NCTC10684</strain>
    </source>
</reference>
<feature type="binding site" evidence="12 15">
    <location>
        <position position="215"/>
    </location>
    <ligand>
        <name>pyruvate</name>
        <dbReference type="ChEBI" id="CHEBI:15361"/>
    </ligand>
</feature>
<feature type="site" description="Part of a proton relay during catalysis" evidence="12">
    <location>
        <position position="56"/>
    </location>
</feature>
<dbReference type="RefSeq" id="WP_245431957.1">
    <property type="nucleotide sequence ID" value="NZ_BAAAVY010000019.1"/>
</dbReference>
<dbReference type="CDD" id="cd00950">
    <property type="entry name" value="DHDPS"/>
    <property type="match status" value="1"/>
</dbReference>
<dbReference type="PIRSF" id="PIRSF001365">
    <property type="entry name" value="DHDPS"/>
    <property type="match status" value="1"/>
</dbReference>
<gene>
    <name evidence="16" type="primary">mosA</name>
    <name evidence="12" type="synonym">dapA</name>
    <name evidence="16" type="ORF">NCTC10684_02164</name>
</gene>
<dbReference type="PANTHER" id="PTHR12128">
    <property type="entry name" value="DIHYDRODIPICOLINATE SYNTHASE"/>
    <property type="match status" value="1"/>
</dbReference>
<feature type="active site" description="Schiff-base intermediate with substrate" evidence="12 14">
    <location>
        <position position="173"/>
    </location>
</feature>
<comment type="function">
    <text evidence="1 12">Catalyzes the condensation of (S)-aspartate-beta-semialdehyde [(S)-ASA] and pyruvate to 4-hydroxy-tetrahydrodipicolinate (HTPA).</text>
</comment>
<dbReference type="GO" id="GO:0005737">
    <property type="term" value="C:cytoplasm"/>
    <property type="evidence" value="ECO:0007669"/>
    <property type="project" value="UniProtKB-SubCell"/>
</dbReference>
<dbReference type="SMART" id="SM01130">
    <property type="entry name" value="DHDPS"/>
    <property type="match status" value="1"/>
</dbReference>
<evidence type="ECO:0000256" key="4">
    <source>
        <dbReference type="ARBA" id="ARBA00012086"/>
    </source>
</evidence>
<proteinExistence type="inferred from homology"/>
<evidence type="ECO:0000313" key="17">
    <source>
        <dbReference type="Proteomes" id="UP000254701"/>
    </source>
</evidence>
<protein>
    <recommendedName>
        <fullName evidence="4 12">4-hydroxy-tetrahydrodipicolinate synthase</fullName>
        <shortName evidence="12">HTPA synthase</shortName>
        <ecNumber evidence="4 12">4.3.3.7</ecNumber>
    </recommendedName>
</protein>
<accession>A0A380WKU1</accession>
<comment type="similarity">
    <text evidence="3 12 13">Belongs to the DapA family.</text>
</comment>
<evidence type="ECO:0000256" key="7">
    <source>
        <dbReference type="ARBA" id="ARBA00022915"/>
    </source>
</evidence>
<dbReference type="InterPro" id="IPR020625">
    <property type="entry name" value="Schiff_base-form_aldolases_AS"/>
</dbReference>
<dbReference type="PROSITE" id="PS00665">
    <property type="entry name" value="DHDPS_1"/>
    <property type="match status" value="1"/>
</dbReference>
<dbReference type="Gene3D" id="3.20.20.70">
    <property type="entry name" value="Aldolase class I"/>
    <property type="match status" value="1"/>
</dbReference>
<dbReference type="GO" id="GO:0008840">
    <property type="term" value="F:4-hydroxy-tetrahydrodipicolinate synthase activity"/>
    <property type="evidence" value="ECO:0007669"/>
    <property type="project" value="UniProtKB-UniRule"/>
</dbReference>
<dbReference type="AlphaFoldDB" id="A0A380WKU1"/>
<dbReference type="Proteomes" id="UP000254701">
    <property type="component" value="Unassembled WGS sequence"/>
</dbReference>
<keyword evidence="8 12" id="KW-0457">Lysine biosynthesis</keyword>
<evidence type="ECO:0000256" key="15">
    <source>
        <dbReference type="PIRSR" id="PIRSR001365-2"/>
    </source>
</evidence>
<evidence type="ECO:0000256" key="5">
    <source>
        <dbReference type="ARBA" id="ARBA00022490"/>
    </source>
</evidence>
<dbReference type="GO" id="GO:0009089">
    <property type="term" value="P:lysine biosynthetic process via diaminopimelate"/>
    <property type="evidence" value="ECO:0007669"/>
    <property type="project" value="UniProtKB-UniRule"/>
</dbReference>
<dbReference type="PANTHER" id="PTHR12128:SF66">
    <property type="entry name" value="4-HYDROXY-2-OXOGLUTARATE ALDOLASE, MITOCHONDRIAL"/>
    <property type="match status" value="1"/>
</dbReference>
<sequence>MTPKSVTTEQTHPRFIGAMSALPTPFSNGEVDLRSLAALVEWQIAEGINGLVACGTTGEAPTLSWHERIMVIRKTVASSNGRVPVIAGTGTNSTESTIAFTAAARDFGADAALIVTPYYNKPSQAGIVRHFETIAAKVDIPIIVYNVPARTGVDLTPATIEHLAAIPSIVGFKDATGDLSRPMAFAQRFADRFTWLSGHDATAFGFNTMGGSGTISVVSNVAPRLCVAMHDACRRGDPHAAREIHNRLRPLIAALELETNPVPVKHALYLMGKMASDVRLPLVEVEPNTASAISDNLSVLDAQARPSRALHSVRMAARAASNARHL</sequence>
<evidence type="ECO:0000256" key="14">
    <source>
        <dbReference type="PIRSR" id="PIRSR001365-1"/>
    </source>
</evidence>
<evidence type="ECO:0000256" key="3">
    <source>
        <dbReference type="ARBA" id="ARBA00007592"/>
    </source>
</evidence>
<dbReference type="PROSITE" id="PS00666">
    <property type="entry name" value="DHDPS_2"/>
    <property type="match status" value="1"/>
</dbReference>
<name>A0A380WKU1_AMIAI</name>
<evidence type="ECO:0000256" key="8">
    <source>
        <dbReference type="ARBA" id="ARBA00023154"/>
    </source>
</evidence>
<dbReference type="SUPFAM" id="SSF51569">
    <property type="entry name" value="Aldolase"/>
    <property type="match status" value="1"/>
</dbReference>
<dbReference type="GO" id="GO:0019877">
    <property type="term" value="P:diaminopimelate biosynthetic process"/>
    <property type="evidence" value="ECO:0007669"/>
    <property type="project" value="UniProtKB-UniRule"/>
</dbReference>
<comment type="catalytic activity">
    <reaction evidence="11 12">
        <text>L-aspartate 4-semialdehyde + pyruvate = (2S,4S)-4-hydroxy-2,3,4,5-tetrahydrodipicolinate + H2O + H(+)</text>
        <dbReference type="Rhea" id="RHEA:34171"/>
        <dbReference type="ChEBI" id="CHEBI:15361"/>
        <dbReference type="ChEBI" id="CHEBI:15377"/>
        <dbReference type="ChEBI" id="CHEBI:15378"/>
        <dbReference type="ChEBI" id="CHEBI:67139"/>
        <dbReference type="ChEBI" id="CHEBI:537519"/>
        <dbReference type="EC" id="4.3.3.7"/>
    </reaction>
</comment>
<evidence type="ECO:0000256" key="1">
    <source>
        <dbReference type="ARBA" id="ARBA00003294"/>
    </source>
</evidence>
<dbReference type="InterPro" id="IPR020624">
    <property type="entry name" value="Schiff_base-form_aldolases_CS"/>
</dbReference>
<feature type="active site" description="Proton donor/acceptor" evidence="12 14">
    <location>
        <position position="145"/>
    </location>
</feature>
<dbReference type="Pfam" id="PF00701">
    <property type="entry name" value="DHDPS"/>
    <property type="match status" value="1"/>
</dbReference>
<evidence type="ECO:0000256" key="6">
    <source>
        <dbReference type="ARBA" id="ARBA00022605"/>
    </source>
</evidence>
<comment type="subunit">
    <text evidence="12">Homotetramer; dimer of dimers.</text>
</comment>
<keyword evidence="10 12" id="KW-0704">Schiff base</keyword>
<evidence type="ECO:0000256" key="11">
    <source>
        <dbReference type="ARBA" id="ARBA00047836"/>
    </source>
</evidence>
<dbReference type="NCBIfam" id="TIGR00674">
    <property type="entry name" value="dapA"/>
    <property type="match status" value="1"/>
</dbReference>